<name>A0A6J7E738_9ZZZZ</name>
<sequence>MFPCGSAVPTASNLNFVAGQTVPNAVIAKLGTNGKVCLYTSAVTHLIVDVNGVFPT</sequence>
<gene>
    <name evidence="1" type="ORF">UFOPK3376_01306</name>
</gene>
<organism evidence="1">
    <name type="scientific">freshwater metagenome</name>
    <dbReference type="NCBI Taxonomy" id="449393"/>
    <lineage>
        <taxon>unclassified sequences</taxon>
        <taxon>metagenomes</taxon>
        <taxon>ecological metagenomes</taxon>
    </lineage>
</organism>
<proteinExistence type="predicted"/>
<evidence type="ECO:0000313" key="1">
    <source>
        <dbReference type="EMBL" id="CAB4878867.1"/>
    </source>
</evidence>
<accession>A0A6J7E738</accession>
<dbReference type="EMBL" id="CAFBLP010000028">
    <property type="protein sequence ID" value="CAB4878867.1"/>
    <property type="molecule type" value="Genomic_DNA"/>
</dbReference>
<protein>
    <submittedName>
        <fullName evidence="1">Unannotated protein</fullName>
    </submittedName>
</protein>
<dbReference type="AlphaFoldDB" id="A0A6J7E738"/>
<reference evidence="1" key="1">
    <citation type="submission" date="2020-05" db="EMBL/GenBank/DDBJ databases">
        <authorList>
            <person name="Chiriac C."/>
            <person name="Salcher M."/>
            <person name="Ghai R."/>
            <person name="Kavagutti S V."/>
        </authorList>
    </citation>
    <scope>NUCLEOTIDE SEQUENCE</scope>
</reference>